<feature type="compositionally biased region" description="Basic and acidic residues" evidence="1">
    <location>
        <begin position="438"/>
        <end position="447"/>
    </location>
</feature>
<dbReference type="Proteomes" id="UP000283383">
    <property type="component" value="Unassembled WGS sequence"/>
</dbReference>
<feature type="region of interest" description="Disordered" evidence="1">
    <location>
        <begin position="430"/>
        <end position="508"/>
    </location>
</feature>
<accession>A0A420I8A5</accession>
<name>A0A420I8A5_9PEZI</name>
<comment type="caution">
    <text evidence="3">The sequence shown here is derived from an EMBL/GenBank/DDBJ whole genome shotgun (WGS) entry which is preliminary data.</text>
</comment>
<gene>
    <name evidence="3" type="ORF">GcM3_114013</name>
</gene>
<evidence type="ECO:0000313" key="4">
    <source>
        <dbReference type="Proteomes" id="UP000283383"/>
    </source>
</evidence>
<dbReference type="GO" id="GO:0005886">
    <property type="term" value="C:plasma membrane"/>
    <property type="evidence" value="ECO:0007669"/>
    <property type="project" value="TreeGrafter"/>
</dbReference>
<dbReference type="EMBL" id="MCBQ01011487">
    <property type="protein sequence ID" value="RKF65947.1"/>
    <property type="molecule type" value="Genomic_DNA"/>
</dbReference>
<feature type="domain" description="Senescence" evidence="2">
    <location>
        <begin position="229"/>
        <end position="417"/>
    </location>
</feature>
<evidence type="ECO:0000256" key="1">
    <source>
        <dbReference type="SAM" id="MobiDB-lite"/>
    </source>
</evidence>
<feature type="region of interest" description="Disordered" evidence="1">
    <location>
        <begin position="314"/>
        <end position="334"/>
    </location>
</feature>
<feature type="compositionally biased region" description="Polar residues" evidence="1">
    <location>
        <begin position="448"/>
        <end position="458"/>
    </location>
</feature>
<feature type="compositionally biased region" description="Polar residues" evidence="1">
    <location>
        <begin position="498"/>
        <end position="508"/>
    </location>
</feature>
<keyword evidence="4" id="KW-1185">Reference proteome</keyword>
<proteinExistence type="predicted"/>
<organism evidence="3 4">
    <name type="scientific">Golovinomyces cichoracearum</name>
    <dbReference type="NCBI Taxonomy" id="62708"/>
    <lineage>
        <taxon>Eukaryota</taxon>
        <taxon>Fungi</taxon>
        <taxon>Dikarya</taxon>
        <taxon>Ascomycota</taxon>
        <taxon>Pezizomycotina</taxon>
        <taxon>Leotiomycetes</taxon>
        <taxon>Erysiphales</taxon>
        <taxon>Erysiphaceae</taxon>
        <taxon>Golovinomyces</taxon>
    </lineage>
</organism>
<feature type="compositionally biased region" description="Basic and acidic residues" evidence="1">
    <location>
        <begin position="465"/>
        <end position="482"/>
    </location>
</feature>
<dbReference type="STRING" id="62708.A0A420I8A5"/>
<dbReference type="Pfam" id="PF06911">
    <property type="entry name" value="Senescence"/>
    <property type="match status" value="1"/>
</dbReference>
<dbReference type="InterPro" id="IPR009686">
    <property type="entry name" value="Senescence/spartin_C"/>
</dbReference>
<dbReference type="InterPro" id="IPR045036">
    <property type="entry name" value="Spartin-like"/>
</dbReference>
<dbReference type="PANTHER" id="PTHR21068">
    <property type="entry name" value="SPARTIN"/>
    <property type="match status" value="1"/>
</dbReference>
<evidence type="ECO:0000313" key="3">
    <source>
        <dbReference type="EMBL" id="RKF65947.1"/>
    </source>
</evidence>
<reference evidence="3 4" key="1">
    <citation type="journal article" date="2018" name="BMC Genomics">
        <title>Comparative genome analyses reveal sequence features reflecting distinct modes of host-adaptation between dicot and monocot powdery mildew.</title>
        <authorList>
            <person name="Wu Y."/>
            <person name="Ma X."/>
            <person name="Pan Z."/>
            <person name="Kale S.D."/>
            <person name="Song Y."/>
            <person name="King H."/>
            <person name="Zhang Q."/>
            <person name="Presley C."/>
            <person name="Deng X."/>
            <person name="Wei C.I."/>
            <person name="Xiao S."/>
        </authorList>
    </citation>
    <scope>NUCLEOTIDE SEQUENCE [LARGE SCALE GENOMIC DNA]</scope>
    <source>
        <strain evidence="3">UMSG3</strain>
    </source>
</reference>
<sequence>MTSETLLLYIIPEVNAYQIENNVERLLTSEGPQMMSLLMVPVTSTVSTSVPEGNLQLQLSLAPDLDFILSAATSVHSQPPRSYLISRPKTNSGSESLIRIDFPSESQRKSVHDDMDTFESILAQCNVNIQHNITPLAPYDPSQYKSENKAHKNESSKTQGQIVIVDEDNGDVLGELGSGFTVIEDTKMKPGTNGPVEITLPADDSGKIKVTPASESYLGLALNPIYKNSTIVSKATTASRLIVTTSDYVTKTLQSQADSFTQKTKPNPKPLKFQPATHDRIRKACHITENAAGISAKTVRQVQKYAHNIGASVSKRDKTHTKASSIGPDGKTKNSYKPGLINQGLVAFSTLADGIDHAGRSILSGTSTAVSTVVGHRYGPEAGEITKNIGGGVRNVGLVYIDASGISRRAIVKSLVKGMVVGKLPNGENLVVGSEGNDLDKKSDAKIDNQNPISSQYRIDTPNVYEKEEQKDKGSSSHHDMHNSPLSTKGNFEKQAPPTYTASVSGDY</sequence>
<evidence type="ECO:0000259" key="2">
    <source>
        <dbReference type="Pfam" id="PF06911"/>
    </source>
</evidence>
<protein>
    <recommendedName>
        <fullName evidence="2">Senescence domain-containing protein</fullName>
    </recommendedName>
</protein>
<dbReference type="AlphaFoldDB" id="A0A420I8A5"/>
<dbReference type="GO" id="GO:0051301">
    <property type="term" value="P:cell division"/>
    <property type="evidence" value="ECO:0007669"/>
    <property type="project" value="TreeGrafter"/>
</dbReference>
<dbReference type="PANTHER" id="PTHR21068:SF43">
    <property type="entry name" value="SPARTIN"/>
    <property type="match status" value="1"/>
</dbReference>